<dbReference type="InterPro" id="IPR005474">
    <property type="entry name" value="Transketolase_N"/>
</dbReference>
<feature type="non-terminal residue" evidence="5">
    <location>
        <position position="1"/>
    </location>
</feature>
<protein>
    <recommendedName>
        <fullName evidence="4">Transketolase N-terminal domain-containing protein</fullName>
    </recommendedName>
</protein>
<dbReference type="PANTHER" id="PTHR47514:SF1">
    <property type="entry name" value="TRANSKETOLASE N-TERMINAL SECTION-RELATED"/>
    <property type="match status" value="1"/>
</dbReference>
<dbReference type="AlphaFoldDB" id="A0A382UFS7"/>
<feature type="domain" description="Transketolase N-terminal" evidence="4">
    <location>
        <begin position="2"/>
        <end position="92"/>
    </location>
</feature>
<evidence type="ECO:0000256" key="1">
    <source>
        <dbReference type="ARBA" id="ARBA00001964"/>
    </source>
</evidence>
<evidence type="ECO:0000256" key="2">
    <source>
        <dbReference type="ARBA" id="ARBA00007131"/>
    </source>
</evidence>
<dbReference type="PANTHER" id="PTHR47514">
    <property type="entry name" value="TRANSKETOLASE N-TERMINAL SECTION-RELATED"/>
    <property type="match status" value="1"/>
</dbReference>
<keyword evidence="3" id="KW-0786">Thiamine pyrophosphate</keyword>
<evidence type="ECO:0000313" key="5">
    <source>
        <dbReference type="EMBL" id="SVD33123.1"/>
    </source>
</evidence>
<dbReference type="EMBL" id="UINC01143919">
    <property type="protein sequence ID" value="SVD33123.1"/>
    <property type="molecule type" value="Genomic_DNA"/>
</dbReference>
<accession>A0A382UFS7</accession>
<organism evidence="5">
    <name type="scientific">marine metagenome</name>
    <dbReference type="NCBI Taxonomy" id="408172"/>
    <lineage>
        <taxon>unclassified sequences</taxon>
        <taxon>metagenomes</taxon>
        <taxon>ecological metagenomes</taxon>
    </lineage>
</organism>
<sequence>HKLDNLIVIVDLNHLCILGRTKDLLDQGDLGEKWKSFGWHVEYVDGHSYKSLMGGFDSINKTKGKPIVLIAETVKGKGISFMEGQSQWHNRMPDDAQLLQAIKELEINTIID</sequence>
<name>A0A382UFS7_9ZZZZ</name>
<reference evidence="5" key="1">
    <citation type="submission" date="2018-05" db="EMBL/GenBank/DDBJ databases">
        <authorList>
            <person name="Lanie J.A."/>
            <person name="Ng W.-L."/>
            <person name="Kazmierczak K.M."/>
            <person name="Andrzejewski T.M."/>
            <person name="Davidsen T.M."/>
            <person name="Wayne K.J."/>
            <person name="Tettelin H."/>
            <person name="Glass J.I."/>
            <person name="Rusch D."/>
            <person name="Podicherti R."/>
            <person name="Tsui H.-C.T."/>
            <person name="Winkler M.E."/>
        </authorList>
    </citation>
    <scope>NUCLEOTIDE SEQUENCE</scope>
</reference>
<evidence type="ECO:0000259" key="4">
    <source>
        <dbReference type="Pfam" id="PF00456"/>
    </source>
</evidence>
<comment type="similarity">
    <text evidence="2">Belongs to the transketolase family.</text>
</comment>
<dbReference type="InterPro" id="IPR029061">
    <property type="entry name" value="THDP-binding"/>
</dbReference>
<gene>
    <name evidence="5" type="ORF">METZ01_LOCUS385977</name>
</gene>
<dbReference type="Gene3D" id="3.40.50.970">
    <property type="match status" value="1"/>
</dbReference>
<comment type="cofactor">
    <cofactor evidence="1">
        <name>thiamine diphosphate</name>
        <dbReference type="ChEBI" id="CHEBI:58937"/>
    </cofactor>
</comment>
<dbReference type="Pfam" id="PF00456">
    <property type="entry name" value="Transketolase_N"/>
    <property type="match status" value="1"/>
</dbReference>
<proteinExistence type="inferred from homology"/>
<evidence type="ECO:0000256" key="3">
    <source>
        <dbReference type="ARBA" id="ARBA00023052"/>
    </source>
</evidence>
<dbReference type="SUPFAM" id="SSF52518">
    <property type="entry name" value="Thiamin diphosphate-binding fold (THDP-binding)"/>
    <property type="match status" value="1"/>
</dbReference>